<dbReference type="InterPro" id="IPR050131">
    <property type="entry name" value="Peptidase_S8_subtilisin-like"/>
</dbReference>
<dbReference type="Pfam" id="PF00082">
    <property type="entry name" value="Peptidase_S8"/>
    <property type="match status" value="1"/>
</dbReference>
<protein>
    <submittedName>
        <fullName evidence="8">Subtilisin family serine protease</fullName>
    </submittedName>
</protein>
<dbReference type="PANTHER" id="PTHR43806:SF11">
    <property type="entry name" value="CEREVISIN-RELATED"/>
    <property type="match status" value="1"/>
</dbReference>
<dbReference type="InterPro" id="IPR036852">
    <property type="entry name" value="Peptidase_S8/S53_dom_sf"/>
</dbReference>
<comment type="similarity">
    <text evidence="1 5">Belongs to the peptidase S8 family.</text>
</comment>
<keyword evidence="3 5" id="KW-0378">Hydrolase</keyword>
<keyword evidence="4 5" id="KW-0720">Serine protease</keyword>
<comment type="caution">
    <text evidence="8">The sequence shown here is derived from an EMBL/GenBank/DDBJ whole genome shotgun (WGS) entry which is preliminary data.</text>
</comment>
<dbReference type="AlphaFoldDB" id="A0A495EHF0"/>
<reference evidence="8 9" key="1">
    <citation type="submission" date="2018-10" db="EMBL/GenBank/DDBJ databases">
        <title>Genomic Encyclopedia of Archaeal and Bacterial Type Strains, Phase II (KMG-II): from individual species to whole genera.</title>
        <authorList>
            <person name="Goeker M."/>
        </authorList>
    </citation>
    <scope>NUCLEOTIDE SEQUENCE [LARGE SCALE GENOMIC DNA]</scope>
    <source>
        <strain evidence="8 9">DSM 25230</strain>
    </source>
</reference>
<feature type="active site" description="Charge relay system" evidence="5">
    <location>
        <position position="152"/>
    </location>
</feature>
<accession>A0A495EHF0</accession>
<feature type="chain" id="PRO_5019809655" evidence="6">
    <location>
        <begin position="19"/>
        <end position="423"/>
    </location>
</feature>
<name>A0A495EHF0_9FLAO</name>
<evidence type="ECO:0000256" key="2">
    <source>
        <dbReference type="ARBA" id="ARBA00022670"/>
    </source>
</evidence>
<dbReference type="RefSeq" id="WP_121065560.1">
    <property type="nucleotide sequence ID" value="NZ_RBIQ01000007.1"/>
</dbReference>
<evidence type="ECO:0000256" key="3">
    <source>
        <dbReference type="ARBA" id="ARBA00022801"/>
    </source>
</evidence>
<evidence type="ECO:0000313" key="9">
    <source>
        <dbReference type="Proteomes" id="UP000269412"/>
    </source>
</evidence>
<keyword evidence="9" id="KW-1185">Reference proteome</keyword>
<keyword evidence="2 5" id="KW-0645">Protease</keyword>
<dbReference type="Gene3D" id="3.40.50.200">
    <property type="entry name" value="Peptidase S8/S53 domain"/>
    <property type="match status" value="1"/>
</dbReference>
<feature type="active site" description="Charge relay system" evidence="5">
    <location>
        <position position="373"/>
    </location>
</feature>
<evidence type="ECO:0000256" key="4">
    <source>
        <dbReference type="ARBA" id="ARBA00022825"/>
    </source>
</evidence>
<dbReference type="EMBL" id="RBIQ01000007">
    <property type="protein sequence ID" value="RKR15417.1"/>
    <property type="molecule type" value="Genomic_DNA"/>
</dbReference>
<feature type="domain" description="Peptidase S8/S53" evidence="7">
    <location>
        <begin position="145"/>
        <end position="409"/>
    </location>
</feature>
<proteinExistence type="inferred from homology"/>
<dbReference type="GO" id="GO:0006508">
    <property type="term" value="P:proteolysis"/>
    <property type="evidence" value="ECO:0007669"/>
    <property type="project" value="UniProtKB-KW"/>
</dbReference>
<evidence type="ECO:0000259" key="7">
    <source>
        <dbReference type="Pfam" id="PF00082"/>
    </source>
</evidence>
<dbReference type="InterPro" id="IPR000209">
    <property type="entry name" value="Peptidase_S8/S53_dom"/>
</dbReference>
<dbReference type="PROSITE" id="PS51892">
    <property type="entry name" value="SUBTILASE"/>
    <property type="match status" value="1"/>
</dbReference>
<sequence length="423" mass="46405">MKKIIHVLSITILLILQACNSDDDNQEPQNENHDPTVTISPDQMIVRFDASVTEEERITIRNESNVTNFKKCDCGNENIELWGIDPNVLDVENAVRGLRERERGRAEGDYQFSFSLPTVTDFEVPDAIIPSDIIQFTSNTTEPEAVTIAVIDTGIDYRRFFESGGTLYQDPGAPDCEPEDPEHTHTSGWNFIDNSGTSLDLNGHGTYVTKLITSTLEEKSIGYRIMPIQAFNENGEGSLWDIVCAIGYLQRVQQEGGTIHIVNTSFGGTIEKELFENDGLLSTMIGELQNDMLFVASAGNEGIDADTSNVRHFPSGFTAENILAVGGTIENGSDFNMHPESNYGKLSIDVAVPFEGYTISVDGLTDVDLKGTSYSAARVSALVSEYYINNGKPSPVDLKNQFLSTATSVPALNDSIHSGRIIR</sequence>
<dbReference type="PANTHER" id="PTHR43806">
    <property type="entry name" value="PEPTIDASE S8"/>
    <property type="match status" value="1"/>
</dbReference>
<gene>
    <name evidence="8" type="ORF">CLV91_1503</name>
</gene>
<feature type="signal peptide" evidence="6">
    <location>
        <begin position="1"/>
        <end position="18"/>
    </location>
</feature>
<evidence type="ECO:0000256" key="1">
    <source>
        <dbReference type="ARBA" id="ARBA00011073"/>
    </source>
</evidence>
<dbReference type="PROSITE" id="PS51257">
    <property type="entry name" value="PROKAR_LIPOPROTEIN"/>
    <property type="match status" value="1"/>
</dbReference>
<keyword evidence="6" id="KW-0732">Signal</keyword>
<dbReference type="SUPFAM" id="SSF52743">
    <property type="entry name" value="Subtilisin-like"/>
    <property type="match status" value="1"/>
</dbReference>
<dbReference type="Proteomes" id="UP000269412">
    <property type="component" value="Unassembled WGS sequence"/>
</dbReference>
<dbReference type="OrthoDB" id="944909at2"/>
<dbReference type="GO" id="GO:0004252">
    <property type="term" value="F:serine-type endopeptidase activity"/>
    <property type="evidence" value="ECO:0007669"/>
    <property type="project" value="UniProtKB-UniRule"/>
</dbReference>
<evidence type="ECO:0000313" key="8">
    <source>
        <dbReference type="EMBL" id="RKR15417.1"/>
    </source>
</evidence>
<evidence type="ECO:0000256" key="5">
    <source>
        <dbReference type="PROSITE-ProRule" id="PRU01240"/>
    </source>
</evidence>
<organism evidence="8 9">
    <name type="scientific">Maribacter vaceletii</name>
    <dbReference type="NCBI Taxonomy" id="1206816"/>
    <lineage>
        <taxon>Bacteria</taxon>
        <taxon>Pseudomonadati</taxon>
        <taxon>Bacteroidota</taxon>
        <taxon>Flavobacteriia</taxon>
        <taxon>Flavobacteriales</taxon>
        <taxon>Flavobacteriaceae</taxon>
        <taxon>Maribacter</taxon>
    </lineage>
</organism>
<feature type="active site" description="Charge relay system" evidence="5">
    <location>
        <position position="204"/>
    </location>
</feature>
<evidence type="ECO:0000256" key="6">
    <source>
        <dbReference type="SAM" id="SignalP"/>
    </source>
</evidence>